<comment type="caution">
    <text evidence="11">Lacks conserved residue(s) required for the propagation of feature annotation.</text>
</comment>
<evidence type="ECO:0000313" key="16">
    <source>
        <dbReference type="Proteomes" id="UP000322234"/>
    </source>
</evidence>
<dbReference type="InterPro" id="IPR016201">
    <property type="entry name" value="PSI"/>
</dbReference>
<dbReference type="PANTHER" id="PTHR22625:SF37">
    <property type="entry name" value="PLEXIN-A2"/>
    <property type="match status" value="1"/>
</dbReference>
<feature type="domain" description="Sema" evidence="14">
    <location>
        <begin position="89"/>
        <end position="572"/>
    </location>
</feature>
<dbReference type="SUPFAM" id="SSF81296">
    <property type="entry name" value="E set domains"/>
    <property type="match status" value="3"/>
</dbReference>
<dbReference type="Gene3D" id="1.10.506.10">
    <property type="entry name" value="GTPase Activation - p120gap, domain 1"/>
    <property type="match status" value="1"/>
</dbReference>
<dbReference type="CDD" id="cd12790">
    <property type="entry name" value="RasGAP_plexin_A"/>
    <property type="match status" value="1"/>
</dbReference>
<evidence type="ECO:0000256" key="6">
    <source>
        <dbReference type="ARBA" id="ARBA00022737"/>
    </source>
</evidence>
<dbReference type="GO" id="GO:0017154">
    <property type="term" value="F:semaphorin receptor activity"/>
    <property type="evidence" value="ECO:0007669"/>
    <property type="project" value="InterPro"/>
</dbReference>
<sequence>MEMTCRALCNGDEAEERQEILPERPPSRVIGTSPLPLEPCEGQAGEAEFARDRRPCVLALGRLRMEQRRPGPRAADGDGWPVVLLSAVCVLLAPRAAGAPQFSTFHSENRDWTFNHLTVHRGTGAVYVGAINRVYKLTGNLTIQVAHKTGPEEDNKSCYPPLIVQPCGEVLTLTNNVNKLLIIDYSENRLLACGSLYQGVCKLLRLDDLFILVEPSHKKEHYLSSVNKTGTMYGVIVRSEGEDGKLFIGTAVDGKQDYFPTLSSRKLPRDPESSAMLDYELHSDFVSSLIKIPSDTLALVAHFDIFYIYGFASGGFVYFLTVQPETPEGVAINSAGDLFYTSRIVRLCKDDPKFHSYVSLPFGCTRAGVEYRLLQAAYLAKPGDALARAFNISSQDDVLFAIFSKGQKQYHQPPDDSALCAFPIRAINLQIKERLQSCYQGEGNLELNWLLGKDVQCTKAPVPIDDNFCGLDINQPLGGSVPVEGLTLYATSRDRMTSVASYVYNGYSVVFVGTKSGKLKKIRADGPPHGGVQYEMVSVLKDGSPILRDMAFSIDQRYLYIMSERQLSLVVSDAPDLSMGISCAFGNLTEVEGQVSGSQVICISPGPKDMPVIPLDQDWFGLELQLRSKETGKIFVSTEFKFYNCSAHQLCLSCVNSAFRCHWCKYRNLCTHDPTTCSFQEGRINISEDCPQLVPTEEILIPVGEVKPITLKARNLPQPQSGQRGYECVLNIQGAVHRVPALRFNSSSVQCQNSSYQYDGMDISNLAVDFAVVWNGNFIIDNPQDLKVHLYKCAAQRESCGLCLKADRKFECGWCSGERRCTLQQHCSSSSSPWLDWSSHNVKCSNPQITEILTVSGPPEGGTRVTIHGVNLGLDFSEIAHHVQVAGVPCTPLPGDYIVAEQRSMNEIVCVSPPSSNGLGPVPVSVSVDRARVDNNLQFEYIDDPRVQRIEPEWSIASGHTPLTITGFNLDVIQEPRIRVKFNGKESVNVCKVVNTTTLTCLAPSLTTDYRPGLDTVERPDEFGFVFNNVQSLLIYNDTKFIYYPNPTFELLSPTGVLDQKPGSPIILKGKNLCPPASGGAKLNYTVLIGETPCAVTVSETQLLCEPPNLTGQHKVMVHVGGMVFSPGSVSVISDSLLTLPAIVSIAAGGSLLLIIVIIVLIAYKRKSRENDLTLKRLQMQMDNLESRVALECKEAFAELQTDINELTSDLDRSGIPYLDYRTYAMRVLFPGIEDHPVLRELEVQGNGQQHVEKALKLFAQLINNKVFLLTFIRTLELQRSFSMRDRGNVASLIMTGLQGRLEYATDVLKQLLSDLIDKNLENKNHPKLLLRRTESVAEKMLTNWFAFLLHKFLKECAGEPLFMLYCAIKQQMEKGPIDAITGEARYSLSEDKLIRQQIDYKTLILNCVNPDNENSPEIPVKVLNCDTITQVKEKILDAVYKNVPYSQRPRAVDMDLEWRQGRIARVVLQDEDITTKIEGDWKRLNTLMHYQVSDRSVVALVPKQTSSYNIPASASISRTSISRYDSSFRYTGSPDSLRSRAPMITPDLESGVKVWHLVKNHDHGDQKEGDRGSKMVSEIYLTRLLATKGTLQKFVDDLFETLFSTVHRGSALPLAIKYMFDFLDEQADRHSIHDTDVRHTWKSNCLPLRFWVNVIKNPQFVFDIHKGSITDACLSVVAQTFMDSCSTSEHRLGKDSPSNKLLYAKDIPSYKSWVERYYADIAKLPAISDQDMNAYLAEQSRLHAVEFNMLSALNEIYSYVSKYSEELIGALEQDEQARRQRLAYKVEQLINAMSIES</sequence>
<dbReference type="InterPro" id="IPR008936">
    <property type="entry name" value="Rho_GTPase_activation_prot"/>
</dbReference>
<keyword evidence="5" id="KW-0732">Signal</keyword>
<reference evidence="15" key="1">
    <citation type="submission" date="2019-10" db="EMBL/GenBank/DDBJ databases">
        <title>The sequence and de novo assembly of the wild yak genome.</title>
        <authorList>
            <person name="Liu Y."/>
        </authorList>
    </citation>
    <scope>NUCLEOTIDE SEQUENCE [LARGE SCALE GENOMIC DNA]</scope>
    <source>
        <strain evidence="15">WY2019</strain>
    </source>
</reference>
<dbReference type="Gene3D" id="2.60.40.10">
    <property type="entry name" value="Immunoglobulins"/>
    <property type="match status" value="4"/>
</dbReference>
<gene>
    <name evidence="15" type="ORF">E5288_WYG008714</name>
</gene>
<dbReference type="Pfam" id="PF01403">
    <property type="entry name" value="Sema"/>
    <property type="match status" value="1"/>
</dbReference>
<evidence type="ECO:0000256" key="10">
    <source>
        <dbReference type="ARBA" id="ARBA00023180"/>
    </source>
</evidence>
<dbReference type="FunFam" id="2.130.10.10:FF:000006">
    <property type="entry name" value="Plexin A2"/>
    <property type="match status" value="1"/>
</dbReference>
<proteinExistence type="inferred from homology"/>
<dbReference type="FunFam" id="1.10.506.10:FF:000006">
    <property type="entry name" value="Plexin A1"/>
    <property type="match status" value="1"/>
</dbReference>
<dbReference type="Pfam" id="PF17960">
    <property type="entry name" value="TIG_plexin"/>
    <property type="match status" value="1"/>
</dbReference>
<evidence type="ECO:0000256" key="2">
    <source>
        <dbReference type="ARBA" id="ARBA00010297"/>
    </source>
</evidence>
<dbReference type="FunFam" id="2.60.40.10:FF:000071">
    <property type="entry name" value="Plexin A2"/>
    <property type="match status" value="1"/>
</dbReference>
<dbReference type="FunFam" id="3.30.1680.10:FF:000032">
    <property type="entry name" value="Plexin A2"/>
    <property type="match status" value="1"/>
</dbReference>
<dbReference type="InterPro" id="IPR002165">
    <property type="entry name" value="Plexin_repeat"/>
</dbReference>
<dbReference type="GO" id="GO:0048513">
    <property type="term" value="P:animal organ development"/>
    <property type="evidence" value="ECO:0007669"/>
    <property type="project" value="UniProtKB-ARBA"/>
</dbReference>
<dbReference type="FunFam" id="3.10.20.90:FF:000018">
    <property type="entry name" value="Plexin A2"/>
    <property type="match status" value="1"/>
</dbReference>
<evidence type="ECO:0000256" key="4">
    <source>
        <dbReference type="ARBA" id="ARBA00022692"/>
    </source>
</evidence>
<dbReference type="Pfam" id="PF01437">
    <property type="entry name" value="PSI"/>
    <property type="match status" value="1"/>
</dbReference>
<evidence type="ECO:0000256" key="8">
    <source>
        <dbReference type="ARBA" id="ARBA00023136"/>
    </source>
</evidence>
<evidence type="ECO:0000259" key="14">
    <source>
        <dbReference type="PROSITE" id="PS51004"/>
    </source>
</evidence>
<dbReference type="Pfam" id="PF20170">
    <property type="entry name" value="Plexin_RBD"/>
    <property type="match status" value="1"/>
</dbReference>
<dbReference type="SMART" id="SM00429">
    <property type="entry name" value="IPT"/>
    <property type="match status" value="3"/>
</dbReference>
<dbReference type="InterPro" id="IPR002909">
    <property type="entry name" value="IPT_dom"/>
</dbReference>
<dbReference type="EMBL" id="VBQZ03000116">
    <property type="protein sequence ID" value="MXQ94568.1"/>
    <property type="molecule type" value="Genomic_DNA"/>
</dbReference>
<dbReference type="GO" id="GO:0035295">
    <property type="term" value="P:tube development"/>
    <property type="evidence" value="ECO:0007669"/>
    <property type="project" value="UniProtKB-ARBA"/>
</dbReference>
<evidence type="ECO:0000256" key="3">
    <source>
        <dbReference type="ARBA" id="ARBA00022475"/>
    </source>
</evidence>
<dbReference type="PROSITE" id="PS51004">
    <property type="entry name" value="SEMA"/>
    <property type="match status" value="1"/>
</dbReference>
<evidence type="ECO:0000256" key="1">
    <source>
        <dbReference type="ARBA" id="ARBA00004251"/>
    </source>
</evidence>
<dbReference type="FunFam" id="2.60.40.10:FF:000123">
    <property type="entry name" value="Plexin A1"/>
    <property type="match status" value="1"/>
</dbReference>
<dbReference type="SMART" id="SM00423">
    <property type="entry name" value="PSI"/>
    <property type="match status" value="2"/>
</dbReference>
<dbReference type="InterPro" id="IPR015943">
    <property type="entry name" value="WD40/YVTN_repeat-like_dom_sf"/>
</dbReference>
<dbReference type="InterPro" id="IPR013783">
    <property type="entry name" value="Ig-like_fold"/>
</dbReference>
<keyword evidence="7 13" id="KW-1133">Transmembrane helix</keyword>
<feature type="transmembrane region" description="Helical" evidence="13">
    <location>
        <begin position="1140"/>
        <end position="1164"/>
    </location>
</feature>
<accession>A0A6B0RWS1</accession>
<dbReference type="Proteomes" id="UP000322234">
    <property type="component" value="Unassembled WGS sequence"/>
</dbReference>
<dbReference type="Gene3D" id="2.130.10.10">
    <property type="entry name" value="YVTN repeat-like/Quinoprotein amine dehydrogenase"/>
    <property type="match status" value="1"/>
</dbReference>
<evidence type="ECO:0000256" key="9">
    <source>
        <dbReference type="ARBA" id="ARBA00023157"/>
    </source>
</evidence>
<dbReference type="SUPFAM" id="SSF48350">
    <property type="entry name" value="GTPase activation domain, GAP"/>
    <property type="match status" value="1"/>
</dbReference>
<dbReference type="Pfam" id="PF18020">
    <property type="entry name" value="TIG_2"/>
    <property type="match status" value="1"/>
</dbReference>
<dbReference type="GO" id="GO:0002116">
    <property type="term" value="C:semaphorin receptor complex"/>
    <property type="evidence" value="ECO:0007669"/>
    <property type="project" value="TreeGrafter"/>
</dbReference>
<dbReference type="FunFam" id="2.60.40.10:FF:001973">
    <property type="entry name" value="Plexin A4, B"/>
    <property type="match status" value="1"/>
</dbReference>
<dbReference type="CDD" id="cd00603">
    <property type="entry name" value="IPT_PCSR"/>
    <property type="match status" value="1"/>
</dbReference>
<dbReference type="GO" id="GO:0009653">
    <property type="term" value="P:anatomical structure morphogenesis"/>
    <property type="evidence" value="ECO:0007669"/>
    <property type="project" value="UniProtKB-ARBA"/>
</dbReference>
<dbReference type="PANTHER" id="PTHR22625">
    <property type="entry name" value="PLEXIN"/>
    <property type="match status" value="1"/>
</dbReference>
<keyword evidence="9" id="KW-1015">Disulfide bond</keyword>
<keyword evidence="10" id="KW-0325">Glycoprotein</keyword>
<dbReference type="InterPro" id="IPR046800">
    <property type="entry name" value="Plexin_RBD"/>
</dbReference>
<dbReference type="InterPro" id="IPR041362">
    <property type="entry name" value="TIG2_plexin"/>
</dbReference>
<dbReference type="Gene3D" id="3.10.20.90">
    <property type="entry name" value="Phosphatidylinositol 3-kinase Catalytic Subunit, Chain A, domain 1"/>
    <property type="match status" value="1"/>
</dbReference>
<dbReference type="InterPro" id="IPR014756">
    <property type="entry name" value="Ig_E-set"/>
</dbReference>
<keyword evidence="6" id="KW-0677">Repeat</keyword>
<comment type="caution">
    <text evidence="15">The sequence shown here is derived from an EMBL/GenBank/DDBJ whole genome shotgun (WGS) entry which is preliminary data.</text>
</comment>
<dbReference type="Pfam" id="PF08337">
    <property type="entry name" value="Plexin_cytopl"/>
    <property type="match status" value="1"/>
</dbReference>
<evidence type="ECO:0000313" key="15">
    <source>
        <dbReference type="EMBL" id="MXQ94568.1"/>
    </source>
</evidence>
<protein>
    <recommendedName>
        <fullName evidence="14">Sema domain-containing protein</fullName>
    </recommendedName>
</protein>
<keyword evidence="8 13" id="KW-0472">Membrane</keyword>
<dbReference type="GO" id="GO:0030334">
    <property type="term" value="P:regulation of cell migration"/>
    <property type="evidence" value="ECO:0007669"/>
    <property type="project" value="TreeGrafter"/>
</dbReference>
<dbReference type="Pfam" id="PF01833">
    <property type="entry name" value="TIG"/>
    <property type="match status" value="3"/>
</dbReference>
<keyword evidence="16" id="KW-1185">Reference proteome</keyword>
<dbReference type="CDD" id="cd01181">
    <property type="entry name" value="IPT_plexin_repeat3"/>
    <property type="match status" value="1"/>
</dbReference>
<comment type="subcellular location">
    <subcellularLocation>
        <location evidence="1">Cell membrane</location>
        <topology evidence="1">Single-pass type I membrane protein</topology>
    </subcellularLocation>
</comment>
<dbReference type="GO" id="GO:0007399">
    <property type="term" value="P:nervous system development"/>
    <property type="evidence" value="ECO:0007669"/>
    <property type="project" value="UniProtKB-ARBA"/>
</dbReference>
<evidence type="ECO:0000256" key="13">
    <source>
        <dbReference type="SAM" id="Phobius"/>
    </source>
</evidence>
<evidence type="ECO:0000256" key="7">
    <source>
        <dbReference type="ARBA" id="ARBA00022989"/>
    </source>
</evidence>
<dbReference type="InterPro" id="IPR031148">
    <property type="entry name" value="Plexin"/>
</dbReference>
<comment type="similarity">
    <text evidence="2">Belongs to the plexin family.</text>
</comment>
<dbReference type="SUPFAM" id="SSF103575">
    <property type="entry name" value="Plexin repeat"/>
    <property type="match status" value="1"/>
</dbReference>
<dbReference type="InterPro" id="IPR013548">
    <property type="entry name" value="Plexin_cytoplasmic_RasGAP_dom"/>
</dbReference>
<dbReference type="SUPFAM" id="SSF101912">
    <property type="entry name" value="Sema domain"/>
    <property type="match status" value="1"/>
</dbReference>
<dbReference type="InterPro" id="IPR041019">
    <property type="entry name" value="TIG1_plexin"/>
</dbReference>
<dbReference type="SMART" id="SM00630">
    <property type="entry name" value="Sema"/>
    <property type="match status" value="1"/>
</dbReference>
<dbReference type="FunFam" id="2.60.40.10:FF:000695">
    <property type="entry name" value="Plexin A2"/>
    <property type="match status" value="1"/>
</dbReference>
<keyword evidence="4 13" id="KW-0812">Transmembrane</keyword>
<dbReference type="Pfam" id="PF24479">
    <property type="entry name" value="PSI_PlexinA-B"/>
    <property type="match status" value="1"/>
</dbReference>
<evidence type="ECO:0000256" key="5">
    <source>
        <dbReference type="ARBA" id="ARBA00022729"/>
    </source>
</evidence>
<keyword evidence="12" id="KW-0175">Coiled coil</keyword>
<organism evidence="15 16">
    <name type="scientific">Bos mutus</name>
    <name type="common">wild yak</name>
    <dbReference type="NCBI Taxonomy" id="72004"/>
    <lineage>
        <taxon>Eukaryota</taxon>
        <taxon>Metazoa</taxon>
        <taxon>Chordata</taxon>
        <taxon>Craniata</taxon>
        <taxon>Vertebrata</taxon>
        <taxon>Euteleostomi</taxon>
        <taxon>Mammalia</taxon>
        <taxon>Eutheria</taxon>
        <taxon>Laurasiatheria</taxon>
        <taxon>Artiodactyla</taxon>
        <taxon>Ruminantia</taxon>
        <taxon>Pecora</taxon>
        <taxon>Bovidae</taxon>
        <taxon>Bovinae</taxon>
        <taxon>Bos</taxon>
    </lineage>
</organism>
<evidence type="ECO:0000256" key="11">
    <source>
        <dbReference type="PROSITE-ProRule" id="PRU00352"/>
    </source>
</evidence>
<feature type="coiled-coil region" evidence="12">
    <location>
        <begin position="1168"/>
        <end position="1195"/>
    </location>
</feature>
<keyword evidence="3" id="KW-1003">Cell membrane</keyword>
<dbReference type="FunFam" id="1.10.506.10:FF:000005">
    <property type="entry name" value="Plexin A1"/>
    <property type="match status" value="1"/>
</dbReference>
<dbReference type="GO" id="GO:0005886">
    <property type="term" value="C:plasma membrane"/>
    <property type="evidence" value="ECO:0007669"/>
    <property type="project" value="UniProtKB-SubCell"/>
</dbReference>
<dbReference type="InterPro" id="IPR036352">
    <property type="entry name" value="Semap_dom_sf"/>
</dbReference>
<dbReference type="InterPro" id="IPR001627">
    <property type="entry name" value="Semap_dom"/>
</dbReference>
<evidence type="ECO:0000256" key="12">
    <source>
        <dbReference type="SAM" id="Coils"/>
    </source>
</evidence>
<name>A0A6B0RWS1_9CETA</name>